<accession>A0A1V9FZ07</accession>
<protein>
    <recommendedName>
        <fullName evidence="3">RHS repeat-associated core domain-containing protein</fullName>
    </recommendedName>
</protein>
<evidence type="ECO:0008006" key="3">
    <source>
        <dbReference type="Google" id="ProtNLM"/>
    </source>
</evidence>
<keyword evidence="2" id="KW-1185">Reference proteome</keyword>
<dbReference type="EMBL" id="LWBP01000100">
    <property type="protein sequence ID" value="OQP63583.1"/>
    <property type="molecule type" value="Genomic_DNA"/>
</dbReference>
<evidence type="ECO:0000313" key="1">
    <source>
        <dbReference type="EMBL" id="OQP63583.1"/>
    </source>
</evidence>
<dbReference type="Gene3D" id="2.180.10.10">
    <property type="entry name" value="RHS repeat-associated core"/>
    <property type="match status" value="1"/>
</dbReference>
<gene>
    <name evidence="1" type="ORF">A4R26_16525</name>
</gene>
<organism evidence="1 2">
    <name type="scientific">Niastella populi</name>
    <dbReference type="NCBI Taxonomy" id="550983"/>
    <lineage>
        <taxon>Bacteria</taxon>
        <taxon>Pseudomonadati</taxon>
        <taxon>Bacteroidota</taxon>
        <taxon>Chitinophagia</taxon>
        <taxon>Chitinophagales</taxon>
        <taxon>Chitinophagaceae</taxon>
        <taxon>Niastella</taxon>
    </lineage>
</organism>
<sequence>MRSYDPQIGRWAQQDPYEEFASPYVGMGNDPANNIDPNGGSIFTGLTLAGRLAVTTITGAFVGGVVGMATGDDTWTSMGTGAGLGLLSGLGGIGKLAASVVIQGANQLSKVFNSSSKSCSGRYGKWRRC</sequence>
<comment type="caution">
    <text evidence="1">The sequence shown here is derived from an EMBL/GenBank/DDBJ whole genome shotgun (WGS) entry which is preliminary data.</text>
</comment>
<dbReference type="STRING" id="550983.A4R26_16525"/>
<evidence type="ECO:0000313" key="2">
    <source>
        <dbReference type="Proteomes" id="UP000192276"/>
    </source>
</evidence>
<reference evidence="2" key="1">
    <citation type="submission" date="2016-04" db="EMBL/GenBank/DDBJ databases">
        <authorList>
            <person name="Chen L."/>
            <person name="Zhuang W."/>
            <person name="Wang G."/>
        </authorList>
    </citation>
    <scope>NUCLEOTIDE SEQUENCE [LARGE SCALE GENOMIC DNA]</scope>
    <source>
        <strain evidence="2">208</strain>
    </source>
</reference>
<proteinExistence type="predicted"/>
<dbReference type="NCBIfam" id="TIGR03696">
    <property type="entry name" value="Rhs_assc_core"/>
    <property type="match status" value="1"/>
</dbReference>
<name>A0A1V9FZ07_9BACT</name>
<dbReference type="Proteomes" id="UP000192276">
    <property type="component" value="Unassembled WGS sequence"/>
</dbReference>
<dbReference type="InterPro" id="IPR022385">
    <property type="entry name" value="Rhs_assc_core"/>
</dbReference>
<dbReference type="AlphaFoldDB" id="A0A1V9FZ07"/>